<reference evidence="2" key="1">
    <citation type="journal article" date="2019" name="Int. J. Syst. Evol. Microbiol.">
        <title>The Global Catalogue of Microorganisms (GCM) 10K type strain sequencing project: providing services to taxonomists for standard genome sequencing and annotation.</title>
        <authorList>
            <consortium name="The Broad Institute Genomics Platform"/>
            <consortium name="The Broad Institute Genome Sequencing Center for Infectious Disease"/>
            <person name="Wu L."/>
            <person name="Ma J."/>
        </authorList>
    </citation>
    <scope>NUCLEOTIDE SEQUENCE [LARGE SCALE GENOMIC DNA]</scope>
    <source>
        <strain evidence="2">JCM 17326</strain>
    </source>
</reference>
<keyword evidence="2" id="KW-1185">Reference proteome</keyword>
<sequence>MTWTAIQRWLRTPQGHWKPIELDGIKLFDLGRVTVSRYRYRGINGISNPWPEALTGPLPTA</sequence>
<evidence type="ECO:0000313" key="1">
    <source>
        <dbReference type="EMBL" id="GAA3618185.1"/>
    </source>
</evidence>
<dbReference type="Proteomes" id="UP001500630">
    <property type="component" value="Unassembled WGS sequence"/>
</dbReference>
<proteinExistence type="predicted"/>
<gene>
    <name evidence="1" type="ORF">GCM10022419_124650</name>
</gene>
<name>A0ABP6ZXY3_9ACTN</name>
<evidence type="ECO:0000313" key="2">
    <source>
        <dbReference type="Proteomes" id="UP001500630"/>
    </source>
</evidence>
<comment type="caution">
    <text evidence="1">The sequence shown here is derived from an EMBL/GenBank/DDBJ whole genome shotgun (WGS) entry which is preliminary data.</text>
</comment>
<accession>A0ABP6ZXY3</accession>
<dbReference type="EMBL" id="BAABDQ010000057">
    <property type="protein sequence ID" value="GAA3618185.1"/>
    <property type="molecule type" value="Genomic_DNA"/>
</dbReference>
<organism evidence="1 2">
    <name type="scientific">Nonomuraea rosea</name>
    <dbReference type="NCBI Taxonomy" id="638574"/>
    <lineage>
        <taxon>Bacteria</taxon>
        <taxon>Bacillati</taxon>
        <taxon>Actinomycetota</taxon>
        <taxon>Actinomycetes</taxon>
        <taxon>Streptosporangiales</taxon>
        <taxon>Streptosporangiaceae</taxon>
        <taxon>Nonomuraea</taxon>
    </lineage>
</organism>
<evidence type="ECO:0008006" key="3">
    <source>
        <dbReference type="Google" id="ProtNLM"/>
    </source>
</evidence>
<protein>
    <recommendedName>
        <fullName evidence="3">Transposase</fullName>
    </recommendedName>
</protein>